<dbReference type="PANTHER" id="PTHR23159:SF60">
    <property type="entry name" value="SPINDLE ASSEMBLY ABNORMAL PROTEIN 4"/>
    <property type="match status" value="1"/>
</dbReference>
<organism evidence="3 4">
    <name type="scientific">Bacillus cereus</name>
    <dbReference type="NCBI Taxonomy" id="1396"/>
    <lineage>
        <taxon>Bacteria</taxon>
        <taxon>Bacillati</taxon>
        <taxon>Bacillota</taxon>
        <taxon>Bacilli</taxon>
        <taxon>Bacillales</taxon>
        <taxon>Bacillaceae</taxon>
        <taxon>Bacillus</taxon>
        <taxon>Bacillus cereus group</taxon>
    </lineage>
</organism>
<feature type="domain" description="Peptidase S74" evidence="2">
    <location>
        <begin position="1216"/>
        <end position="1321"/>
    </location>
</feature>
<keyword evidence="1" id="KW-0175">Coiled coil</keyword>
<evidence type="ECO:0000313" key="3">
    <source>
        <dbReference type="EMBL" id="KZD27479.1"/>
    </source>
</evidence>
<dbReference type="RefSeq" id="WP_063224959.1">
    <property type="nucleotide sequence ID" value="NZ_LJKA01000074.1"/>
</dbReference>
<dbReference type="PROSITE" id="PS51688">
    <property type="entry name" value="ICA"/>
    <property type="match status" value="1"/>
</dbReference>
<evidence type="ECO:0000259" key="2">
    <source>
        <dbReference type="PROSITE" id="PS51688"/>
    </source>
</evidence>
<feature type="coiled-coil region" evidence="1">
    <location>
        <begin position="375"/>
        <end position="416"/>
    </location>
</feature>
<dbReference type="Pfam" id="PF06605">
    <property type="entry name" value="Prophage_tail"/>
    <property type="match status" value="1"/>
</dbReference>
<sequence length="1353" mass="151576">MRTPSGILHVVDFKTDQIVAAIQPEDYWDDKRHWELKNNVDMLDFTAFDGTDHAVTLQQQNLVLKEVRDGRIVPYVITETEKNSDKRSITTYASGAWIQIAKSGIIKPQRIESKTVNEFIDLALLGMKWQRGITEYAGFHTMTIDEYIDPLTFLKKIASLFKLEIRYRVEIKGSRIIGWYVDMIQKRGHDTGKEIELGKDLVGVTRIEHTRNICTALVGFVKGEGDKVITIESINKGLPYIVDADAFQRWNEHGQHKFGFYTPETEELDMTPKRLLTLMEIELKKRVNSSISYEVEAQSIGRIFGLEHELINEGDTIKIKDTGFTPELYLEARVIAGDESFTDPTQDKYEFGDYREIVNQNEELRKIYNRILSSLGNKQEMIDQLDKLVKEANETASNAKKESEAAKALAEKVQENIKNNTVEIIESKNPPTTGLKPYKTLWRDISNGKPGILKIWTGTAWESVVPDVESVKQETLEQVNKDIQSTKTELNQKVQEAQNQATGQFNEVKESLQGVSRTISDVQTEQGNINKKVTQIEQTSDGFKTSIETLTKKDGEISNKLNTVESTVEGTKKTISDVQQTTSELTKTTSEIREEAGKISEQLTSVKKKFDDIDIGGPNLITGTENKSATGWKSWGSVGRVGVYAPMGLAGQSLYVETKSADGKTQLPIAKDTKIGLEATGHSFSVRAGREYTLSMEVATSEFGDVLDYIYLMYTVTGGNRKLGNIKVTDFPQTAPVYVGATRFYHKVKLTFKADRDDDNVHILIGGAVKRELTGSNGYAWIRIVALKIEKGNVATAWTVAPEEQVSVDEFVKKTTEIEKSVDGVKTTVTNVQNSQAGFEQRMTTVEQTASGLSSTVSNLNNVVSDQGKKLTEANTKLEQQATAIGAKVELKQVEDYVAGFKIPELKQTVDKNKQDLLGELANKLATEQFNQKMTMIDNRFTINEQGINAAAKKTEVYTRTQADGQFATDSYVRDMESRLQLTEKGVSISVKENDVIAAINMSKENIKLNAARIDLVGKVNAEWIKAGLLTGCQIRTSNTDNYVSLDDQFIRLYEKGVARAFLGHYRKADGSVQPTFILGSDEKTNAPAGTLFMSQAGAGWSGAYARIGISDSIENNEVQRSVYWEMQRNGLSILNANDYHVFYAGNGSWYFRRGKTGLYQTSLVVEDNSTDSDLRMPNVTIRNSRAAGYTGVIQLKSSVTQNGWGAVQGNFMSPSLREYKSNIRDISFSALEKIRNLRIRQFNYKNAVNELYRMREEKNLSDPPLTTEDIKTYYGVIVDECDKMFVDESGKGIHLYSYASIAMKGLQEVDAEVQEQKVEIANLKLQLASQEDRIARLEELSQQLIDKKPEQP</sequence>
<dbReference type="InterPro" id="IPR007119">
    <property type="entry name" value="Phage_tail_spike_N"/>
</dbReference>
<reference evidence="3 4" key="1">
    <citation type="submission" date="2015-09" db="EMBL/GenBank/DDBJ databases">
        <title>Bacillus cereus food isolates.</title>
        <authorList>
            <person name="Boekhorst J."/>
        </authorList>
    </citation>
    <scope>NUCLEOTIDE SEQUENCE [LARGE SCALE GENOMIC DNA]</scope>
    <source>
        <strain evidence="3 4">B4082</strain>
    </source>
</reference>
<dbReference type="Gene3D" id="1.10.287.1490">
    <property type="match status" value="1"/>
</dbReference>
<dbReference type="Pfam" id="PF13884">
    <property type="entry name" value="Peptidase_S74"/>
    <property type="match status" value="1"/>
</dbReference>
<gene>
    <name evidence="3" type="ORF">B4082_5425</name>
</gene>
<dbReference type="SUPFAM" id="SSF57997">
    <property type="entry name" value="Tropomyosin"/>
    <property type="match status" value="1"/>
</dbReference>
<accession>A0A164BV69</accession>
<feature type="coiled-coil region" evidence="1">
    <location>
        <begin position="473"/>
        <end position="507"/>
    </location>
</feature>
<evidence type="ECO:0000256" key="1">
    <source>
        <dbReference type="SAM" id="Coils"/>
    </source>
</evidence>
<evidence type="ECO:0000313" key="4">
    <source>
        <dbReference type="Proteomes" id="UP000076501"/>
    </source>
</evidence>
<dbReference type="PANTHER" id="PTHR23159">
    <property type="entry name" value="CENTROSOMAL PROTEIN 2"/>
    <property type="match status" value="1"/>
</dbReference>
<dbReference type="InterPro" id="IPR030392">
    <property type="entry name" value="S74_ICA"/>
</dbReference>
<dbReference type="PATRIC" id="fig|1396.539.peg.1213"/>
<dbReference type="InterPro" id="IPR010572">
    <property type="entry name" value="Tail_dom"/>
</dbReference>
<proteinExistence type="predicted"/>
<comment type="caution">
    <text evidence="3">The sequence shown here is derived from an EMBL/GenBank/DDBJ whole genome shotgun (WGS) entry which is preliminary data.</text>
</comment>
<dbReference type="EMBL" id="LJKA01000074">
    <property type="protein sequence ID" value="KZD27479.1"/>
    <property type="molecule type" value="Genomic_DNA"/>
</dbReference>
<dbReference type="Proteomes" id="UP000076501">
    <property type="component" value="Unassembled WGS sequence"/>
</dbReference>
<dbReference type="NCBIfam" id="TIGR01665">
    <property type="entry name" value="put_anti_recept"/>
    <property type="match status" value="1"/>
</dbReference>
<protein>
    <submittedName>
        <fullName evidence="3">Prophage LambdaBa01 minor structural protein</fullName>
    </submittedName>
</protein>
<name>A0A164BV69_BACCE</name>
<feature type="coiled-coil region" evidence="1">
    <location>
        <begin position="1307"/>
        <end position="1348"/>
    </location>
</feature>